<evidence type="ECO:0008006" key="4">
    <source>
        <dbReference type="Google" id="ProtNLM"/>
    </source>
</evidence>
<reference evidence="2" key="1">
    <citation type="journal article" date="2020" name="Stud. Mycol.">
        <title>101 Dothideomycetes genomes: a test case for predicting lifestyles and emergence of pathogens.</title>
        <authorList>
            <person name="Haridas S."/>
            <person name="Albert R."/>
            <person name="Binder M."/>
            <person name="Bloem J."/>
            <person name="Labutti K."/>
            <person name="Salamov A."/>
            <person name="Andreopoulos B."/>
            <person name="Baker S."/>
            <person name="Barry K."/>
            <person name="Bills G."/>
            <person name="Bluhm B."/>
            <person name="Cannon C."/>
            <person name="Castanera R."/>
            <person name="Culley D."/>
            <person name="Daum C."/>
            <person name="Ezra D."/>
            <person name="Gonzalez J."/>
            <person name="Henrissat B."/>
            <person name="Kuo A."/>
            <person name="Liang C."/>
            <person name="Lipzen A."/>
            <person name="Lutzoni F."/>
            <person name="Magnuson J."/>
            <person name="Mondo S."/>
            <person name="Nolan M."/>
            <person name="Ohm R."/>
            <person name="Pangilinan J."/>
            <person name="Park H.-J."/>
            <person name="Ramirez L."/>
            <person name="Alfaro M."/>
            <person name="Sun H."/>
            <person name="Tritt A."/>
            <person name="Yoshinaga Y."/>
            <person name="Zwiers L.-H."/>
            <person name="Turgeon B."/>
            <person name="Goodwin S."/>
            <person name="Spatafora J."/>
            <person name="Crous P."/>
            <person name="Grigoriev I."/>
        </authorList>
    </citation>
    <scope>NUCLEOTIDE SEQUENCE</scope>
    <source>
        <strain evidence="2">CBS 269.34</strain>
    </source>
</reference>
<feature type="region of interest" description="Disordered" evidence="1">
    <location>
        <begin position="387"/>
        <end position="415"/>
    </location>
</feature>
<evidence type="ECO:0000313" key="3">
    <source>
        <dbReference type="Proteomes" id="UP000799750"/>
    </source>
</evidence>
<sequence length="415" mass="45719">MVLLVDLGDEVHDPHVDPAAANGFATLKQQLRHARTDPDDDDSQPVEDDRPNPNVNGFSAALSCYPVVSQLGSVLDLNDLHNLSRTCRQFRANLLEYRDQLVRHSLHCANEDAAPDAQLADRMPRLTSGKVGKCARDLVSDCDRCGTVVCRNCTIKPPSPSALKDRHRRLCNTCSKAPIASLTQARRRRSASPTRLASLCRSEPWFPSTSAFTSPAFQRHPCNCETSVWLCQPCGQSLRAYDIMYLRGWTWRTTYTRSRGGIGTGIGEGIESVECGRKANCLAARTVEHETECDAESLAALQKEAARVEAEGTGRSWKGTSYMMQEVEGVGGVVKRKAKKLVKVGAGVKEFQEEHEKGVQRLEREANHQLRSWCDWCERVVPGPEDLKAQASQEAGEVKPESSKGSSGFSIVVGR</sequence>
<dbReference type="AlphaFoldDB" id="A0A6A6RDJ6"/>
<evidence type="ECO:0000313" key="2">
    <source>
        <dbReference type="EMBL" id="KAF2502759.1"/>
    </source>
</evidence>
<organism evidence="2 3">
    <name type="scientific">Lophium mytilinum</name>
    <dbReference type="NCBI Taxonomy" id="390894"/>
    <lineage>
        <taxon>Eukaryota</taxon>
        <taxon>Fungi</taxon>
        <taxon>Dikarya</taxon>
        <taxon>Ascomycota</taxon>
        <taxon>Pezizomycotina</taxon>
        <taxon>Dothideomycetes</taxon>
        <taxon>Pleosporomycetidae</taxon>
        <taxon>Mytilinidiales</taxon>
        <taxon>Mytilinidiaceae</taxon>
        <taxon>Lophium</taxon>
    </lineage>
</organism>
<dbReference type="OrthoDB" id="5288318at2759"/>
<dbReference type="EMBL" id="MU004181">
    <property type="protein sequence ID" value="KAF2502759.1"/>
    <property type="molecule type" value="Genomic_DNA"/>
</dbReference>
<dbReference type="Proteomes" id="UP000799750">
    <property type="component" value="Unassembled WGS sequence"/>
</dbReference>
<proteinExistence type="predicted"/>
<accession>A0A6A6RDJ6</accession>
<keyword evidence="3" id="KW-1185">Reference proteome</keyword>
<name>A0A6A6RDJ6_9PEZI</name>
<protein>
    <recommendedName>
        <fullName evidence="4">F-box domain-containing protein</fullName>
    </recommendedName>
</protein>
<gene>
    <name evidence="2" type="ORF">BU16DRAFT_449791</name>
</gene>
<feature type="region of interest" description="Disordered" evidence="1">
    <location>
        <begin position="31"/>
        <end position="53"/>
    </location>
</feature>
<evidence type="ECO:0000256" key="1">
    <source>
        <dbReference type="SAM" id="MobiDB-lite"/>
    </source>
</evidence>